<dbReference type="InterPro" id="IPR000182">
    <property type="entry name" value="GNAT_dom"/>
</dbReference>
<dbReference type="InterPro" id="IPR016181">
    <property type="entry name" value="Acyl_CoA_acyltransferase"/>
</dbReference>
<organism evidence="3 4">
    <name type="scientific">Deinococcus taklimakanensis</name>
    <dbReference type="NCBI Taxonomy" id="536443"/>
    <lineage>
        <taxon>Bacteria</taxon>
        <taxon>Thermotogati</taxon>
        <taxon>Deinococcota</taxon>
        <taxon>Deinococci</taxon>
        <taxon>Deinococcales</taxon>
        <taxon>Deinococcaceae</taxon>
        <taxon>Deinococcus</taxon>
    </lineage>
</organism>
<dbReference type="PROSITE" id="PS51729">
    <property type="entry name" value="GNAT_YJDJ"/>
    <property type="match status" value="1"/>
</dbReference>
<dbReference type="InterPro" id="IPR031165">
    <property type="entry name" value="GNAT_YJDJ"/>
</dbReference>
<dbReference type="InterPro" id="IPR045057">
    <property type="entry name" value="Gcn5-rel_NAT"/>
</dbReference>
<dbReference type="SUPFAM" id="SSF55729">
    <property type="entry name" value="Acyl-CoA N-acyltransferases (Nat)"/>
    <property type="match status" value="1"/>
</dbReference>
<reference evidence="4" key="1">
    <citation type="journal article" date="2019" name="Int. J. Syst. Evol. Microbiol.">
        <title>The Global Catalogue of Microorganisms (GCM) 10K type strain sequencing project: providing services to taxonomists for standard genome sequencing and annotation.</title>
        <authorList>
            <consortium name="The Broad Institute Genomics Platform"/>
            <consortium name="The Broad Institute Genome Sequencing Center for Infectious Disease"/>
            <person name="Wu L."/>
            <person name="Ma J."/>
        </authorList>
    </citation>
    <scope>NUCLEOTIDE SEQUENCE [LARGE SCALE GENOMIC DNA]</scope>
    <source>
        <strain evidence="4">KCTC 33842</strain>
    </source>
</reference>
<evidence type="ECO:0000259" key="1">
    <source>
        <dbReference type="PROSITE" id="PS51186"/>
    </source>
</evidence>
<protein>
    <submittedName>
        <fullName evidence="3">GNAT family N-acetyltransferase</fullName>
        <ecNumber evidence="3">2.3.1.-</ecNumber>
    </submittedName>
</protein>
<evidence type="ECO:0000259" key="2">
    <source>
        <dbReference type="PROSITE" id="PS51729"/>
    </source>
</evidence>
<feature type="domain" description="N-acetyltransferase" evidence="2">
    <location>
        <begin position="5"/>
        <end position="92"/>
    </location>
</feature>
<dbReference type="PANTHER" id="PTHR31435:SF10">
    <property type="entry name" value="BSR4717 PROTEIN"/>
    <property type="match status" value="1"/>
</dbReference>
<gene>
    <name evidence="3" type="ORF">ACFSR9_02200</name>
</gene>
<accession>A0ABW5NYV7</accession>
<dbReference type="EMBL" id="JBHUMK010000010">
    <property type="protein sequence ID" value="MFD2608252.1"/>
    <property type="molecule type" value="Genomic_DNA"/>
</dbReference>
<sequence length="101" mass="10759">MAEVKRNDAAGRYEIIQDGQVVGFAEFRPAGEGAVMLPHTVVDEGHEGEGLGSQLAKAALDDLRAQGKKAVPTCAFIAGYIRKHPEYADLVDPQQRGALGL</sequence>
<comment type="caution">
    <text evidence="3">The sequence shown here is derived from an EMBL/GenBank/DDBJ whole genome shotgun (WGS) entry which is preliminary data.</text>
</comment>
<name>A0ABW5NYV7_9DEIO</name>
<feature type="domain" description="N-acetyltransferase" evidence="1">
    <location>
        <begin position="1"/>
        <end position="101"/>
    </location>
</feature>
<keyword evidence="4" id="KW-1185">Reference proteome</keyword>
<proteinExistence type="predicted"/>
<evidence type="ECO:0000313" key="4">
    <source>
        <dbReference type="Proteomes" id="UP001597475"/>
    </source>
</evidence>
<dbReference type="GO" id="GO:0016746">
    <property type="term" value="F:acyltransferase activity"/>
    <property type="evidence" value="ECO:0007669"/>
    <property type="project" value="UniProtKB-KW"/>
</dbReference>
<evidence type="ECO:0000313" key="3">
    <source>
        <dbReference type="EMBL" id="MFD2608252.1"/>
    </source>
</evidence>
<keyword evidence="3" id="KW-0012">Acyltransferase</keyword>
<keyword evidence="3" id="KW-0808">Transferase</keyword>
<dbReference type="CDD" id="cd04301">
    <property type="entry name" value="NAT_SF"/>
    <property type="match status" value="1"/>
</dbReference>
<dbReference type="Proteomes" id="UP001597475">
    <property type="component" value="Unassembled WGS sequence"/>
</dbReference>
<dbReference type="RefSeq" id="WP_386842617.1">
    <property type="nucleotide sequence ID" value="NZ_JBHUMK010000010.1"/>
</dbReference>
<dbReference type="Pfam" id="PF14542">
    <property type="entry name" value="Acetyltransf_CG"/>
    <property type="match status" value="1"/>
</dbReference>
<dbReference type="Gene3D" id="3.40.630.30">
    <property type="match status" value="1"/>
</dbReference>
<dbReference type="PROSITE" id="PS51186">
    <property type="entry name" value="GNAT"/>
    <property type="match status" value="1"/>
</dbReference>
<dbReference type="EC" id="2.3.1.-" evidence="3"/>
<dbReference type="PANTHER" id="PTHR31435">
    <property type="entry name" value="PROTEIN NATD1"/>
    <property type="match status" value="1"/>
</dbReference>